<dbReference type="SUPFAM" id="SSF56024">
    <property type="entry name" value="Phospholipase D/nuclease"/>
    <property type="match status" value="1"/>
</dbReference>
<dbReference type="PANTHER" id="PTHR43856">
    <property type="entry name" value="CARDIOLIPIN HYDROLASE"/>
    <property type="match status" value="1"/>
</dbReference>
<dbReference type="PROSITE" id="PS50035">
    <property type="entry name" value="PLD"/>
    <property type="match status" value="1"/>
</dbReference>
<evidence type="ECO:0000256" key="4">
    <source>
        <dbReference type="ARBA" id="ARBA00022801"/>
    </source>
</evidence>
<keyword evidence="8" id="KW-0540">Nuclease</keyword>
<dbReference type="PANTHER" id="PTHR43856:SF1">
    <property type="entry name" value="MITOCHONDRIAL CARDIOLIPIN HYDROLASE"/>
    <property type="match status" value="1"/>
</dbReference>
<comment type="catalytic activity">
    <reaction evidence="1">
        <text>a 1,2-diacyl-sn-glycero-3-phosphocholine + H2O = a 1,2-diacyl-sn-glycero-3-phosphate + choline + H(+)</text>
        <dbReference type="Rhea" id="RHEA:14445"/>
        <dbReference type="ChEBI" id="CHEBI:15354"/>
        <dbReference type="ChEBI" id="CHEBI:15377"/>
        <dbReference type="ChEBI" id="CHEBI:15378"/>
        <dbReference type="ChEBI" id="CHEBI:57643"/>
        <dbReference type="ChEBI" id="CHEBI:58608"/>
        <dbReference type="EC" id="3.1.4.4"/>
    </reaction>
</comment>
<sequence length="177" mass="20466">MFAPVRLLFAIWLLGLSLEAKEQFYLMPEEQREALASLVRFIDNTKSDLDVAIYSFTNKEISKAIRKAAERGVKIRLIYDESANKGVDVSTIGYLAKYRHIEACTLKGERSKNDKYEGLMHMKMAISDGKSLLIGSANWSKSAFENNYETLLITENLEWTQKAKRYFEKMKTRCRPY</sequence>
<comment type="similarity">
    <text evidence="2">Belongs to the phospholipase D family.</text>
</comment>
<evidence type="ECO:0000313" key="9">
    <source>
        <dbReference type="Proteomes" id="UP000000422"/>
    </source>
</evidence>
<evidence type="ECO:0000313" key="8">
    <source>
        <dbReference type="EMBL" id="CAE09351.1"/>
    </source>
</evidence>
<dbReference type="KEGG" id="wsu:WS0190"/>
<feature type="domain" description="PLD phosphodiesterase" evidence="7">
    <location>
        <begin position="116"/>
        <end position="143"/>
    </location>
</feature>
<dbReference type="GO" id="GO:0016042">
    <property type="term" value="P:lipid catabolic process"/>
    <property type="evidence" value="ECO:0007669"/>
    <property type="project" value="UniProtKB-KW"/>
</dbReference>
<evidence type="ECO:0000256" key="1">
    <source>
        <dbReference type="ARBA" id="ARBA00000798"/>
    </source>
</evidence>
<dbReference type="SMART" id="SM00155">
    <property type="entry name" value="PLDc"/>
    <property type="match status" value="1"/>
</dbReference>
<proteinExistence type="inferred from homology"/>
<keyword evidence="6" id="KW-0443">Lipid metabolism</keyword>
<gene>
    <name evidence="8" type="ordered locus">WS0190</name>
</gene>
<evidence type="ECO:0000259" key="7">
    <source>
        <dbReference type="PROSITE" id="PS50035"/>
    </source>
</evidence>
<dbReference type="InterPro" id="IPR025202">
    <property type="entry name" value="PLD-like_dom"/>
</dbReference>
<dbReference type="InterPro" id="IPR051406">
    <property type="entry name" value="PLD_domain"/>
</dbReference>
<dbReference type="EC" id="3.1.4.4" evidence="3"/>
<evidence type="ECO:0000256" key="6">
    <source>
        <dbReference type="ARBA" id="ARBA00023098"/>
    </source>
</evidence>
<name>Q7MAK4_WOLSU</name>
<dbReference type="InterPro" id="IPR001736">
    <property type="entry name" value="PLipase_D/transphosphatidylase"/>
</dbReference>
<keyword evidence="5" id="KW-0442">Lipid degradation</keyword>
<dbReference type="AlphaFoldDB" id="Q7MAK4"/>
<dbReference type="Pfam" id="PF13091">
    <property type="entry name" value="PLDc_2"/>
    <property type="match status" value="1"/>
</dbReference>
<dbReference type="Gene3D" id="3.30.870.10">
    <property type="entry name" value="Endonuclease Chain A"/>
    <property type="match status" value="1"/>
</dbReference>
<reference evidence="8 9" key="1">
    <citation type="journal article" date="2003" name="Proc. Natl. Acad. Sci. U.S.A.">
        <title>Complete genome sequence and analysis of Wolinella succinogenes.</title>
        <authorList>
            <person name="Baar C."/>
            <person name="Eppinger M."/>
            <person name="Raddatz G."/>
            <person name="Simon JM."/>
            <person name="Lanz C."/>
            <person name="Klimmek O."/>
            <person name="Nandakumar R."/>
            <person name="Gross R."/>
            <person name="Rosinus A."/>
            <person name="Keller H."/>
            <person name="Jagtap P."/>
            <person name="Linke B."/>
            <person name="Meyer F."/>
            <person name="Lederer H."/>
            <person name="Schuster S.C."/>
        </authorList>
    </citation>
    <scope>NUCLEOTIDE SEQUENCE [LARGE SCALE GENOMIC DNA]</scope>
    <source>
        <strain evidence="9">ATCC 29543 / DSM 1740 / CCUG 13145 / JCM 31913 / LMG 7466 / NCTC 11488 / FDC 602W</strain>
    </source>
</reference>
<dbReference type="NCBIfam" id="NF010492">
    <property type="entry name" value="PRK13912.1-3"/>
    <property type="match status" value="1"/>
</dbReference>
<dbReference type="GO" id="GO:0016891">
    <property type="term" value="F:RNA endonuclease activity producing 5'-phosphomonoesters, hydrolytic mechanism"/>
    <property type="evidence" value="ECO:0007669"/>
    <property type="project" value="TreeGrafter"/>
</dbReference>
<dbReference type="eggNOG" id="COG1502">
    <property type="taxonomic scope" value="Bacteria"/>
</dbReference>
<evidence type="ECO:0000256" key="5">
    <source>
        <dbReference type="ARBA" id="ARBA00022963"/>
    </source>
</evidence>
<dbReference type="GO" id="GO:0004630">
    <property type="term" value="F:phospholipase D activity"/>
    <property type="evidence" value="ECO:0007669"/>
    <property type="project" value="UniProtKB-EC"/>
</dbReference>
<keyword evidence="8" id="KW-0255">Endonuclease</keyword>
<organism evidence="9">
    <name type="scientific">Wolinella succinogenes (strain ATCC 29543 / DSM 1740 / CCUG 13145 / JCM 31913 / LMG 7466 / NCTC 11488 / FDC 602W)</name>
    <name type="common">Vibrio succinogenes</name>
    <dbReference type="NCBI Taxonomy" id="273121"/>
    <lineage>
        <taxon>Bacteria</taxon>
        <taxon>Pseudomonadati</taxon>
        <taxon>Campylobacterota</taxon>
        <taxon>Epsilonproteobacteria</taxon>
        <taxon>Campylobacterales</taxon>
        <taxon>Helicobacteraceae</taxon>
        <taxon>Wolinella</taxon>
    </lineage>
</organism>
<dbReference type="GO" id="GO:0006793">
    <property type="term" value="P:phosphorus metabolic process"/>
    <property type="evidence" value="ECO:0007669"/>
    <property type="project" value="UniProtKB-ARBA"/>
</dbReference>
<dbReference type="RefSeq" id="WP_011138151.1">
    <property type="nucleotide sequence ID" value="NC_005090.1"/>
</dbReference>
<dbReference type="Proteomes" id="UP000000422">
    <property type="component" value="Chromosome"/>
</dbReference>
<evidence type="ECO:0000256" key="3">
    <source>
        <dbReference type="ARBA" id="ARBA00012027"/>
    </source>
</evidence>
<dbReference type="CDD" id="cd09116">
    <property type="entry name" value="PLDc_Nuc_like"/>
    <property type="match status" value="1"/>
</dbReference>
<protein>
    <recommendedName>
        <fullName evidence="3">phospholipase D</fullName>
        <ecNumber evidence="3">3.1.4.4</ecNumber>
    </recommendedName>
</protein>
<keyword evidence="9" id="KW-1185">Reference proteome</keyword>
<accession>Q7MAK4</accession>
<dbReference type="STRING" id="273121.WS0190"/>
<keyword evidence="4" id="KW-0378">Hydrolase</keyword>
<dbReference type="EMBL" id="BX571657">
    <property type="protein sequence ID" value="CAE09351.1"/>
    <property type="molecule type" value="Genomic_DNA"/>
</dbReference>
<dbReference type="HOGENOM" id="CLU_080814_2_2_7"/>
<evidence type="ECO:0000256" key="2">
    <source>
        <dbReference type="ARBA" id="ARBA00008664"/>
    </source>
</evidence>